<feature type="region of interest" description="Disordered" evidence="1">
    <location>
        <begin position="94"/>
        <end position="117"/>
    </location>
</feature>
<evidence type="ECO:0000313" key="3">
    <source>
        <dbReference type="Proteomes" id="UP001457282"/>
    </source>
</evidence>
<dbReference type="Proteomes" id="UP001457282">
    <property type="component" value="Unassembled WGS sequence"/>
</dbReference>
<keyword evidence="3" id="KW-1185">Reference proteome</keyword>
<feature type="compositionally biased region" description="Basic and acidic residues" evidence="1">
    <location>
        <begin position="98"/>
        <end position="111"/>
    </location>
</feature>
<organism evidence="2 3">
    <name type="scientific">Rubus argutus</name>
    <name type="common">Southern blackberry</name>
    <dbReference type="NCBI Taxonomy" id="59490"/>
    <lineage>
        <taxon>Eukaryota</taxon>
        <taxon>Viridiplantae</taxon>
        <taxon>Streptophyta</taxon>
        <taxon>Embryophyta</taxon>
        <taxon>Tracheophyta</taxon>
        <taxon>Spermatophyta</taxon>
        <taxon>Magnoliopsida</taxon>
        <taxon>eudicotyledons</taxon>
        <taxon>Gunneridae</taxon>
        <taxon>Pentapetalae</taxon>
        <taxon>rosids</taxon>
        <taxon>fabids</taxon>
        <taxon>Rosales</taxon>
        <taxon>Rosaceae</taxon>
        <taxon>Rosoideae</taxon>
        <taxon>Rosoideae incertae sedis</taxon>
        <taxon>Rubus</taxon>
    </lineage>
</organism>
<dbReference type="PANTHER" id="PTHR31109:SF2">
    <property type="entry name" value="RIBOSOME BIOGENESIS PROTEIN SLX9 HOMOLOG"/>
    <property type="match status" value="1"/>
</dbReference>
<evidence type="ECO:0000313" key="2">
    <source>
        <dbReference type="EMBL" id="KAK9942009.1"/>
    </source>
</evidence>
<proteinExistence type="predicted"/>
<protein>
    <submittedName>
        <fullName evidence="2">Uncharacterized protein</fullName>
    </submittedName>
</protein>
<gene>
    <name evidence="2" type="ORF">M0R45_007699</name>
</gene>
<name>A0AAW1XZE5_RUBAR</name>
<accession>A0AAW1XZE5</accession>
<dbReference type="PANTHER" id="PTHR31109">
    <property type="entry name" value="PROTEIN FAM207A"/>
    <property type="match status" value="1"/>
</dbReference>
<dbReference type="EMBL" id="JBEDUW010000002">
    <property type="protein sequence ID" value="KAK9942009.1"/>
    <property type="molecule type" value="Genomic_DNA"/>
</dbReference>
<comment type="caution">
    <text evidence="2">The sequence shown here is derived from an EMBL/GenBank/DDBJ whole genome shotgun (WGS) entry which is preliminary data.</text>
</comment>
<sequence>MLNADVRDTVDTLSTQKAVFKKKKLHSRQKKLKAYDLSSFSEFLPDFEDSQEPAPAIDFKLILKEAEQLGRVLKHPDFKVDPIAAIYEHLKSTQPVMDEQRTKENKNGSENRKHKKSKALAMDFHLSGLNSRLSSIHLDDPVHISS</sequence>
<dbReference type="AlphaFoldDB" id="A0AAW1XZE5"/>
<reference evidence="2 3" key="1">
    <citation type="journal article" date="2023" name="G3 (Bethesda)">
        <title>A chromosome-length genome assembly and annotation of blackberry (Rubus argutus, cv. 'Hillquist').</title>
        <authorList>
            <person name="Bruna T."/>
            <person name="Aryal R."/>
            <person name="Dudchenko O."/>
            <person name="Sargent D.J."/>
            <person name="Mead D."/>
            <person name="Buti M."/>
            <person name="Cavallini A."/>
            <person name="Hytonen T."/>
            <person name="Andres J."/>
            <person name="Pham M."/>
            <person name="Weisz D."/>
            <person name="Mascagni F."/>
            <person name="Usai G."/>
            <person name="Natali L."/>
            <person name="Bassil N."/>
            <person name="Fernandez G.E."/>
            <person name="Lomsadze A."/>
            <person name="Armour M."/>
            <person name="Olukolu B."/>
            <person name="Poorten T."/>
            <person name="Britton C."/>
            <person name="Davik J."/>
            <person name="Ashrafi H."/>
            <person name="Aiden E.L."/>
            <person name="Borodovsky M."/>
            <person name="Worthington M."/>
        </authorList>
    </citation>
    <scope>NUCLEOTIDE SEQUENCE [LARGE SCALE GENOMIC DNA]</scope>
    <source>
        <strain evidence="2">PI 553951</strain>
    </source>
</reference>
<evidence type="ECO:0000256" key="1">
    <source>
        <dbReference type="SAM" id="MobiDB-lite"/>
    </source>
</evidence>